<evidence type="ECO:0000256" key="3">
    <source>
        <dbReference type="ARBA" id="ARBA00010918"/>
    </source>
</evidence>
<dbReference type="Pfam" id="PF22249">
    <property type="entry name" value="ERMP1-TM"/>
    <property type="match status" value="1"/>
</dbReference>
<keyword evidence="13" id="KW-0325">Glycoprotein</keyword>
<evidence type="ECO:0000256" key="13">
    <source>
        <dbReference type="ARBA" id="ARBA00023180"/>
    </source>
</evidence>
<feature type="compositionally biased region" description="Basic and acidic residues" evidence="15">
    <location>
        <begin position="14"/>
        <end position="24"/>
    </location>
</feature>
<evidence type="ECO:0000313" key="20">
    <source>
        <dbReference type="EMBL" id="KAK3924890.1"/>
    </source>
</evidence>
<keyword evidence="21" id="KW-1185">Reference proteome</keyword>
<evidence type="ECO:0000256" key="16">
    <source>
        <dbReference type="SAM" id="Phobius"/>
    </source>
</evidence>
<comment type="caution">
    <text evidence="20">The sequence shown here is derived from an EMBL/GenBank/DDBJ whole genome shotgun (WGS) entry which is preliminary data.</text>
</comment>
<feature type="transmembrane region" description="Helical" evidence="16">
    <location>
        <begin position="64"/>
        <end position="83"/>
    </location>
</feature>
<dbReference type="Pfam" id="PF22248">
    <property type="entry name" value="ERMP1_C"/>
    <property type="match status" value="1"/>
</dbReference>
<evidence type="ECO:0000256" key="9">
    <source>
        <dbReference type="ARBA" id="ARBA00022833"/>
    </source>
</evidence>
<dbReference type="Proteomes" id="UP001219518">
    <property type="component" value="Unassembled WGS sequence"/>
</dbReference>
<keyword evidence="7" id="KW-0378">Hydrolase</keyword>
<feature type="transmembrane region" description="Helical" evidence="16">
    <location>
        <begin position="534"/>
        <end position="559"/>
    </location>
</feature>
<feature type="transmembrane region" description="Helical" evidence="16">
    <location>
        <begin position="449"/>
        <end position="473"/>
    </location>
</feature>
<feature type="region of interest" description="Disordered" evidence="15">
    <location>
        <begin position="1"/>
        <end position="29"/>
    </location>
</feature>
<evidence type="ECO:0000256" key="1">
    <source>
        <dbReference type="ARBA" id="ARBA00001947"/>
    </source>
</evidence>
<proteinExistence type="inferred from homology"/>
<keyword evidence="11" id="KW-0482">Metalloprotease</keyword>
<organism evidence="20 21">
    <name type="scientific">Frankliniella fusca</name>
    <dbReference type="NCBI Taxonomy" id="407009"/>
    <lineage>
        <taxon>Eukaryota</taxon>
        <taxon>Metazoa</taxon>
        <taxon>Ecdysozoa</taxon>
        <taxon>Arthropoda</taxon>
        <taxon>Hexapoda</taxon>
        <taxon>Insecta</taxon>
        <taxon>Pterygota</taxon>
        <taxon>Neoptera</taxon>
        <taxon>Paraneoptera</taxon>
        <taxon>Thysanoptera</taxon>
        <taxon>Terebrantia</taxon>
        <taxon>Thripoidea</taxon>
        <taxon>Thripidae</taxon>
        <taxon>Frankliniella</taxon>
    </lineage>
</organism>
<dbReference type="GO" id="GO:0006508">
    <property type="term" value="P:proteolysis"/>
    <property type="evidence" value="ECO:0007669"/>
    <property type="project" value="UniProtKB-KW"/>
</dbReference>
<keyword evidence="10 16" id="KW-1133">Transmembrane helix</keyword>
<dbReference type="AlphaFoldDB" id="A0AAE1LMI2"/>
<dbReference type="GO" id="GO:0008235">
    <property type="term" value="F:metalloexopeptidase activity"/>
    <property type="evidence" value="ECO:0007669"/>
    <property type="project" value="InterPro"/>
</dbReference>
<evidence type="ECO:0000256" key="10">
    <source>
        <dbReference type="ARBA" id="ARBA00022989"/>
    </source>
</evidence>
<evidence type="ECO:0000259" key="17">
    <source>
        <dbReference type="Pfam" id="PF04389"/>
    </source>
</evidence>
<dbReference type="GO" id="GO:0005789">
    <property type="term" value="C:endoplasmic reticulum membrane"/>
    <property type="evidence" value="ECO:0007669"/>
    <property type="project" value="UniProtKB-SubCell"/>
</dbReference>
<keyword evidence="8" id="KW-0256">Endoplasmic reticulum</keyword>
<feature type="transmembrane region" description="Helical" evidence="16">
    <location>
        <begin position="579"/>
        <end position="606"/>
    </location>
</feature>
<evidence type="ECO:0000256" key="11">
    <source>
        <dbReference type="ARBA" id="ARBA00023049"/>
    </source>
</evidence>
<dbReference type="SUPFAM" id="SSF53187">
    <property type="entry name" value="Zn-dependent exopeptidases"/>
    <property type="match status" value="1"/>
</dbReference>
<sequence>MMHFNRSKGPLRFRGHEEDPKHNDNLINLEQQPLKTKKYRTFSSKMKIFSPPDSFFAPNWAPGIWVFLITLYLGLLAWIVGLIQSSLPTPLTMEDQSVTDYSESFIGKNAQAYLNSLIKMGPRPVGSEENEIMAPDFLRREISKIKKESNNIQRIIVSDQVVSGSFYINQKPVGYSSYYHNIQNIVVRLSSRNGNSSSAVLVNCHYDTVPGSPGASDDAFHCAVMLELLRILSHSQRPFMHDIIFLFNGAEESGLQASHGFITKHQWAKDVKTFINLEACGAGGKEALFQTGPNCPWLVETYAKTVPHPHGTVMGEELFQSGVIPSDTDFRIFRDFGHIPGMDFANSDNGFVYHTKFDNGKVVFGGSYQHTGENLLALVPAIANSPLLDSVKISEGSMVYFDFLGMFFVQYSKKTGTILNSFFALLSFFTILIQVFKTKKAVGLTSSEVSCIFCGSVASIVIGWVLSFLYILLLTMVLNWANCTQSWYRSFSYHFGLYYCTTMFFCVASPFILSKNSKLSNLHRSIMSSLSTQFIWTIVLLLGTIFGIRSTYLILIFVIPSTLSNLGLMLCRDYKSRTWIVLQLLQSLIPLLMGIGHTITAMTVFIPITNRSGAALNVELAIGILSAATCILTISYLVPLSMFVRHISVLSVFAAAHLIVVVTVLGTRPLPFYEWQSGESGVLQRVPLWHVQREVFGESGETRLSDSGYWVMGMDRSASYLLKESVPEISFAEKATIFCGNELFCALPLYSPRITNFLNGSNWIPGPKPFKESILSIETQISTPTSKIRRIGFVISGPQQMSFMFSPLPGISVQKWSLEADLVSSALLKGRPAYFVFYQRGLDTTDSKSWTFHVDFKIDDNLAVNSNHTVTLGVSGSHINPDYFSEEFKLFIQKFPKWSFVSPRASELKIWEM</sequence>
<evidence type="ECO:0000256" key="2">
    <source>
        <dbReference type="ARBA" id="ARBA00004477"/>
    </source>
</evidence>
<evidence type="ECO:0000256" key="12">
    <source>
        <dbReference type="ARBA" id="ARBA00023136"/>
    </source>
</evidence>
<protein>
    <recommendedName>
        <fullName evidence="14">FXNA-like protease</fullName>
    </recommendedName>
</protein>
<evidence type="ECO:0000256" key="15">
    <source>
        <dbReference type="SAM" id="MobiDB-lite"/>
    </source>
</evidence>
<comment type="similarity">
    <text evidence="3">Belongs to the peptidase M28 family.</text>
</comment>
<evidence type="ECO:0000259" key="19">
    <source>
        <dbReference type="Pfam" id="PF22249"/>
    </source>
</evidence>
<feature type="transmembrane region" description="Helical" evidence="16">
    <location>
        <begin position="418"/>
        <end position="437"/>
    </location>
</feature>
<evidence type="ECO:0000259" key="18">
    <source>
        <dbReference type="Pfam" id="PF22248"/>
    </source>
</evidence>
<dbReference type="InterPro" id="IPR053974">
    <property type="entry name" value="ERMP1_1-A_TM"/>
</dbReference>
<feature type="transmembrane region" description="Helical" evidence="16">
    <location>
        <begin position="643"/>
        <end position="665"/>
    </location>
</feature>
<dbReference type="Gene3D" id="3.40.630.10">
    <property type="entry name" value="Zn peptidases"/>
    <property type="match status" value="1"/>
</dbReference>
<feature type="transmembrane region" description="Helical" evidence="16">
    <location>
        <begin position="618"/>
        <end position="637"/>
    </location>
</feature>
<evidence type="ECO:0000313" key="21">
    <source>
        <dbReference type="Proteomes" id="UP001219518"/>
    </source>
</evidence>
<evidence type="ECO:0000256" key="6">
    <source>
        <dbReference type="ARBA" id="ARBA00022723"/>
    </source>
</evidence>
<comment type="cofactor">
    <cofactor evidence="1">
        <name>Zn(2+)</name>
        <dbReference type="ChEBI" id="CHEBI:29105"/>
    </cofactor>
</comment>
<comment type="subcellular location">
    <subcellularLocation>
        <location evidence="2">Endoplasmic reticulum membrane</location>
        <topology evidence="2">Multi-pass membrane protein</topology>
    </subcellularLocation>
</comment>
<feature type="domain" description="Endoplasmic reticulum metallopeptidase 1/1-A TM" evidence="19">
    <location>
        <begin position="456"/>
        <end position="662"/>
    </location>
</feature>
<dbReference type="InterPro" id="IPR045175">
    <property type="entry name" value="M28_fam"/>
</dbReference>
<evidence type="ECO:0000256" key="8">
    <source>
        <dbReference type="ARBA" id="ARBA00022824"/>
    </source>
</evidence>
<accession>A0AAE1LMI2</accession>
<dbReference type="Pfam" id="PF04389">
    <property type="entry name" value="Peptidase_M28"/>
    <property type="match status" value="1"/>
</dbReference>
<dbReference type="InterPro" id="IPR048024">
    <property type="entry name" value="Fxna-like_M28_dom"/>
</dbReference>
<gene>
    <name evidence="20" type="ORF">KUF71_013163</name>
</gene>
<feature type="compositionally biased region" description="Basic residues" evidence="15">
    <location>
        <begin position="1"/>
        <end position="13"/>
    </location>
</feature>
<feature type="domain" description="Endoplasmic reticulum metallopeptidase 1-like C-terminal" evidence="18">
    <location>
        <begin position="684"/>
        <end position="911"/>
    </location>
</feature>
<dbReference type="InterPro" id="IPR007484">
    <property type="entry name" value="Peptidase_M28"/>
</dbReference>
<keyword evidence="12 16" id="KW-0472">Membrane</keyword>
<reference evidence="20" key="1">
    <citation type="submission" date="2021-07" db="EMBL/GenBank/DDBJ databases">
        <authorList>
            <person name="Catto M.A."/>
            <person name="Jacobson A."/>
            <person name="Kennedy G."/>
            <person name="Labadie P."/>
            <person name="Hunt B.G."/>
            <person name="Srinivasan R."/>
        </authorList>
    </citation>
    <scope>NUCLEOTIDE SEQUENCE</scope>
    <source>
        <strain evidence="20">PL_HMW_Pooled</strain>
        <tissue evidence="20">Head</tissue>
    </source>
</reference>
<dbReference type="PANTHER" id="PTHR12147:SF22">
    <property type="entry name" value="ENDOPLASMIC RETICULUM METALLOPEPTIDASE 1"/>
    <property type="match status" value="1"/>
</dbReference>
<evidence type="ECO:0000256" key="14">
    <source>
        <dbReference type="ARBA" id="ARBA00078796"/>
    </source>
</evidence>
<feature type="domain" description="Peptidase M28" evidence="17">
    <location>
        <begin position="184"/>
        <end position="378"/>
    </location>
</feature>
<dbReference type="FunFam" id="3.40.630.10:FF:000008">
    <property type="entry name" value="Endoplasmic reticulum metallopeptidase 1"/>
    <property type="match status" value="1"/>
</dbReference>
<evidence type="ECO:0000256" key="7">
    <source>
        <dbReference type="ARBA" id="ARBA00022801"/>
    </source>
</evidence>
<keyword evidence="5 16" id="KW-0812">Transmembrane</keyword>
<keyword evidence="9" id="KW-0862">Zinc</keyword>
<feature type="transmembrane region" description="Helical" evidence="16">
    <location>
        <begin position="493"/>
        <end position="513"/>
    </location>
</feature>
<dbReference type="GO" id="GO:0046872">
    <property type="term" value="F:metal ion binding"/>
    <property type="evidence" value="ECO:0007669"/>
    <property type="project" value="UniProtKB-KW"/>
</dbReference>
<dbReference type="InterPro" id="IPR053973">
    <property type="entry name" value="ERMP1-like_C"/>
</dbReference>
<evidence type="ECO:0000256" key="4">
    <source>
        <dbReference type="ARBA" id="ARBA00022670"/>
    </source>
</evidence>
<dbReference type="PANTHER" id="PTHR12147">
    <property type="entry name" value="METALLOPEPTIDASE M28 FAMILY MEMBER"/>
    <property type="match status" value="1"/>
</dbReference>
<name>A0AAE1LMI2_9NEOP</name>
<dbReference type="EMBL" id="JAHWGI010001208">
    <property type="protein sequence ID" value="KAK3924890.1"/>
    <property type="molecule type" value="Genomic_DNA"/>
</dbReference>
<dbReference type="CDD" id="cd03875">
    <property type="entry name" value="M28_Fxna_like"/>
    <property type="match status" value="1"/>
</dbReference>
<reference evidence="20" key="2">
    <citation type="journal article" date="2023" name="BMC Genomics">
        <title>Pest status, molecular evolution, and epigenetic factors derived from the genome assembly of Frankliniella fusca, a thysanopteran phytovirus vector.</title>
        <authorList>
            <person name="Catto M.A."/>
            <person name="Labadie P.E."/>
            <person name="Jacobson A.L."/>
            <person name="Kennedy G.G."/>
            <person name="Srinivasan R."/>
            <person name="Hunt B.G."/>
        </authorList>
    </citation>
    <scope>NUCLEOTIDE SEQUENCE</scope>
    <source>
        <strain evidence="20">PL_HMW_Pooled</strain>
    </source>
</reference>
<keyword evidence="4" id="KW-0645">Protease</keyword>
<evidence type="ECO:0000256" key="5">
    <source>
        <dbReference type="ARBA" id="ARBA00022692"/>
    </source>
</evidence>
<keyword evidence="6" id="KW-0479">Metal-binding</keyword>